<accession>X1IUY9</accession>
<dbReference type="GO" id="GO:0005975">
    <property type="term" value="P:carbohydrate metabolic process"/>
    <property type="evidence" value="ECO:0007669"/>
    <property type="project" value="InterPro"/>
</dbReference>
<dbReference type="Gene3D" id="3.40.120.10">
    <property type="entry name" value="Alpha-D-Glucose-1,6-Bisphosphate, subunit A, domain 3"/>
    <property type="match status" value="2"/>
</dbReference>
<feature type="domain" description="Alpha-D-phosphohexomutase alpha/beta/alpha" evidence="7">
    <location>
        <begin position="104"/>
        <end position="198"/>
    </location>
</feature>
<proteinExistence type="predicted"/>
<keyword evidence="3" id="KW-0479">Metal-binding</keyword>
<sequence length="225" mass="24207">AIDRHIERILQDFPGRLKLKVVVDCDCGAASMVTPCLLKRLGCEVVALNCYPSGFFPHPIEPIESNLGDLMRATRESGADLGIAHDGDGDRMMAVDDKGRFIPGDKLLVLFAQEVGAKEVVATIDTSMVIDEMGFSVTRTKVGDTYVSEELKKGGDFGGEPSGSWVFPDISLCPDGVYAAARLVAMAARQKLSQLVDSIPCYPLLRGSISSGGVVMSELERRLKA</sequence>
<dbReference type="InterPro" id="IPR005845">
    <property type="entry name" value="A-D-PHexomutase_a/b/a-II"/>
</dbReference>
<comment type="caution">
    <text evidence="8">The sequence shown here is derived from an EMBL/GenBank/DDBJ whole genome shotgun (WGS) entry which is preliminary data.</text>
</comment>
<organism evidence="8">
    <name type="scientific">marine sediment metagenome</name>
    <dbReference type="NCBI Taxonomy" id="412755"/>
    <lineage>
        <taxon>unclassified sequences</taxon>
        <taxon>metagenomes</taxon>
        <taxon>ecological metagenomes</taxon>
    </lineage>
</organism>
<feature type="non-terminal residue" evidence="8">
    <location>
        <position position="225"/>
    </location>
</feature>
<feature type="domain" description="Alpha-D-phosphohexomutase alpha/beta/alpha" evidence="6">
    <location>
        <begin position="4"/>
        <end position="99"/>
    </location>
</feature>
<evidence type="ECO:0000259" key="6">
    <source>
        <dbReference type="Pfam" id="PF02879"/>
    </source>
</evidence>
<feature type="non-terminal residue" evidence="8">
    <location>
        <position position="1"/>
    </location>
</feature>
<name>X1IUY9_9ZZZZ</name>
<dbReference type="GO" id="GO:0046872">
    <property type="term" value="F:metal ion binding"/>
    <property type="evidence" value="ECO:0007669"/>
    <property type="project" value="UniProtKB-KW"/>
</dbReference>
<evidence type="ECO:0008006" key="9">
    <source>
        <dbReference type="Google" id="ProtNLM"/>
    </source>
</evidence>
<dbReference type="GO" id="GO:0016868">
    <property type="term" value="F:intramolecular phosphotransferase activity"/>
    <property type="evidence" value="ECO:0007669"/>
    <property type="project" value="InterPro"/>
</dbReference>
<dbReference type="Pfam" id="PF02880">
    <property type="entry name" value="PGM_PMM_III"/>
    <property type="match status" value="1"/>
</dbReference>
<dbReference type="InterPro" id="IPR016055">
    <property type="entry name" value="A-D-PHexomutase_a/b/a-I/II/III"/>
</dbReference>
<comment type="cofactor">
    <cofactor evidence="1">
        <name>Mg(2+)</name>
        <dbReference type="ChEBI" id="CHEBI:18420"/>
    </cofactor>
</comment>
<reference evidence="8" key="1">
    <citation type="journal article" date="2014" name="Front. Microbiol.">
        <title>High frequency of phylogenetically diverse reductive dehalogenase-homologous genes in deep subseafloor sedimentary metagenomes.</title>
        <authorList>
            <person name="Kawai M."/>
            <person name="Futagami T."/>
            <person name="Toyoda A."/>
            <person name="Takaki Y."/>
            <person name="Nishi S."/>
            <person name="Hori S."/>
            <person name="Arai W."/>
            <person name="Tsubouchi T."/>
            <person name="Morono Y."/>
            <person name="Uchiyama I."/>
            <person name="Ito T."/>
            <person name="Fujiyama A."/>
            <person name="Inagaki F."/>
            <person name="Takami H."/>
        </authorList>
    </citation>
    <scope>NUCLEOTIDE SEQUENCE</scope>
    <source>
        <strain evidence="8">Expedition CK06-06</strain>
    </source>
</reference>
<evidence type="ECO:0000256" key="1">
    <source>
        <dbReference type="ARBA" id="ARBA00001946"/>
    </source>
</evidence>
<evidence type="ECO:0000256" key="4">
    <source>
        <dbReference type="ARBA" id="ARBA00022842"/>
    </source>
</evidence>
<dbReference type="PANTHER" id="PTHR43771">
    <property type="entry name" value="PHOSPHOMANNOMUTASE"/>
    <property type="match status" value="1"/>
</dbReference>
<keyword evidence="5" id="KW-0413">Isomerase</keyword>
<evidence type="ECO:0000256" key="5">
    <source>
        <dbReference type="ARBA" id="ARBA00023235"/>
    </source>
</evidence>
<gene>
    <name evidence="8" type="ORF">S03H2_63510</name>
</gene>
<evidence type="ECO:0000256" key="2">
    <source>
        <dbReference type="ARBA" id="ARBA00022553"/>
    </source>
</evidence>
<keyword evidence="4" id="KW-0460">Magnesium</keyword>
<evidence type="ECO:0000259" key="7">
    <source>
        <dbReference type="Pfam" id="PF02880"/>
    </source>
</evidence>
<evidence type="ECO:0000256" key="3">
    <source>
        <dbReference type="ARBA" id="ARBA00022723"/>
    </source>
</evidence>
<evidence type="ECO:0000313" key="8">
    <source>
        <dbReference type="EMBL" id="GAH85502.1"/>
    </source>
</evidence>
<dbReference type="EMBL" id="BARU01041165">
    <property type="protein sequence ID" value="GAH85502.1"/>
    <property type="molecule type" value="Genomic_DNA"/>
</dbReference>
<dbReference type="SUPFAM" id="SSF53738">
    <property type="entry name" value="Phosphoglucomutase, first 3 domains"/>
    <property type="match status" value="2"/>
</dbReference>
<dbReference type="Pfam" id="PF02879">
    <property type="entry name" value="PGM_PMM_II"/>
    <property type="match status" value="1"/>
</dbReference>
<protein>
    <recommendedName>
        <fullName evidence="9">Alpha-D-phosphohexomutase alpha/beta/alpha domain-containing protein</fullName>
    </recommendedName>
</protein>
<dbReference type="PRINTS" id="PR00509">
    <property type="entry name" value="PGMPMM"/>
</dbReference>
<dbReference type="InterPro" id="IPR005841">
    <property type="entry name" value="Alpha-D-phosphohexomutase_SF"/>
</dbReference>
<dbReference type="InterPro" id="IPR005846">
    <property type="entry name" value="A-D-PHexomutase_a/b/a-III"/>
</dbReference>
<keyword evidence="2" id="KW-0597">Phosphoprotein</keyword>
<dbReference type="PANTHER" id="PTHR43771:SF1">
    <property type="entry name" value="PHOSPHOMANNOMUTASE"/>
    <property type="match status" value="1"/>
</dbReference>
<dbReference type="AlphaFoldDB" id="X1IUY9"/>